<dbReference type="GO" id="GO:0005886">
    <property type="term" value="C:plasma membrane"/>
    <property type="evidence" value="ECO:0007669"/>
    <property type="project" value="UniProtKB-SubCell"/>
</dbReference>
<name>A0ABD5TZX5_9EURY</name>
<dbReference type="AlphaFoldDB" id="A0ABD5TZX5"/>
<evidence type="ECO:0000256" key="5">
    <source>
        <dbReference type="SAM" id="Phobius"/>
    </source>
</evidence>
<sequence length="280" mass="29861">MSDPGRLRYLLALSRPRFWLYLAGPVLVGVAFGAESVAGLFTPGAAVAFAYFLLPANVYLYGVNDAFDAEIDAENPKKDGREARWRGDPFVAAVVVACGLLGAATFLALPRVAWPYLAGFFFLGTEYSAPPLRFKTTPFLDSLSNGLYVLPGAAAYAAVAGTHPPVAALVGAWAWAMGMHTFSAIPDIEPDREAGVRTTATFLGEARTHAYCLACWLAAAAAFALVDVRLGALLSAYPVAVFAVFRSGIDVERAYWWYPALNTVVGATLTLGGLWRLVNG</sequence>
<evidence type="ECO:0000256" key="1">
    <source>
        <dbReference type="ARBA" id="ARBA00004651"/>
    </source>
</evidence>
<evidence type="ECO:0000313" key="7">
    <source>
        <dbReference type="Proteomes" id="UP001596408"/>
    </source>
</evidence>
<dbReference type="RefSeq" id="WP_379693125.1">
    <property type="nucleotide sequence ID" value="NZ_JBHSXH010000009.1"/>
</dbReference>
<dbReference type="InterPro" id="IPR044878">
    <property type="entry name" value="UbiA_sf"/>
</dbReference>
<keyword evidence="4 5" id="KW-0472">Membrane</keyword>
<comment type="subcellular location">
    <subcellularLocation>
        <location evidence="1">Cell membrane</location>
        <topology evidence="1">Multi-pass membrane protein</topology>
    </subcellularLocation>
</comment>
<evidence type="ECO:0000256" key="2">
    <source>
        <dbReference type="ARBA" id="ARBA00022692"/>
    </source>
</evidence>
<dbReference type="Pfam" id="PF01040">
    <property type="entry name" value="UbiA"/>
    <property type="match status" value="1"/>
</dbReference>
<accession>A0ABD5TZX5</accession>
<evidence type="ECO:0000256" key="4">
    <source>
        <dbReference type="ARBA" id="ARBA00023136"/>
    </source>
</evidence>
<feature type="transmembrane region" description="Helical" evidence="5">
    <location>
        <begin position="18"/>
        <end position="34"/>
    </location>
</feature>
<feature type="transmembrane region" description="Helical" evidence="5">
    <location>
        <begin position="40"/>
        <end position="61"/>
    </location>
</feature>
<keyword evidence="2 5" id="KW-0812">Transmembrane</keyword>
<dbReference type="PANTHER" id="PTHR42723:SF1">
    <property type="entry name" value="CHLOROPHYLL SYNTHASE, CHLOROPLASTIC"/>
    <property type="match status" value="1"/>
</dbReference>
<feature type="transmembrane region" description="Helical" evidence="5">
    <location>
        <begin position="153"/>
        <end position="176"/>
    </location>
</feature>
<feature type="transmembrane region" description="Helical" evidence="5">
    <location>
        <begin position="208"/>
        <end position="226"/>
    </location>
</feature>
<dbReference type="NCBIfam" id="NF009516">
    <property type="entry name" value="PRK12875.1"/>
    <property type="match status" value="1"/>
</dbReference>
<feature type="transmembrane region" description="Helical" evidence="5">
    <location>
        <begin position="233"/>
        <end position="249"/>
    </location>
</feature>
<proteinExistence type="predicted"/>
<dbReference type="PANTHER" id="PTHR42723">
    <property type="entry name" value="CHLOROPHYLL SYNTHASE"/>
    <property type="match status" value="1"/>
</dbReference>
<dbReference type="Gene3D" id="1.10.357.140">
    <property type="entry name" value="UbiA prenyltransferase"/>
    <property type="match status" value="1"/>
</dbReference>
<feature type="transmembrane region" description="Helical" evidence="5">
    <location>
        <begin position="255"/>
        <end position="278"/>
    </location>
</feature>
<keyword evidence="3 5" id="KW-1133">Transmembrane helix</keyword>
<feature type="transmembrane region" description="Helical" evidence="5">
    <location>
        <begin position="90"/>
        <end position="108"/>
    </location>
</feature>
<organism evidence="6 7">
    <name type="scientific">Halopelagius fulvigenes</name>
    <dbReference type="NCBI Taxonomy" id="1198324"/>
    <lineage>
        <taxon>Archaea</taxon>
        <taxon>Methanobacteriati</taxon>
        <taxon>Methanobacteriota</taxon>
        <taxon>Stenosarchaea group</taxon>
        <taxon>Halobacteria</taxon>
        <taxon>Halobacteriales</taxon>
        <taxon>Haloferacaceae</taxon>
    </lineage>
</organism>
<dbReference type="EMBL" id="JBHSXH010000009">
    <property type="protein sequence ID" value="MFC6824335.1"/>
    <property type="molecule type" value="Genomic_DNA"/>
</dbReference>
<reference evidence="6 7" key="1">
    <citation type="journal article" date="2019" name="Int. J. Syst. Evol. Microbiol.">
        <title>The Global Catalogue of Microorganisms (GCM) 10K type strain sequencing project: providing services to taxonomists for standard genome sequencing and annotation.</title>
        <authorList>
            <consortium name="The Broad Institute Genomics Platform"/>
            <consortium name="The Broad Institute Genome Sequencing Center for Infectious Disease"/>
            <person name="Wu L."/>
            <person name="Ma J."/>
        </authorList>
    </citation>
    <scope>NUCLEOTIDE SEQUENCE [LARGE SCALE GENOMIC DNA]</scope>
    <source>
        <strain evidence="6 7">YIM 94188</strain>
    </source>
</reference>
<dbReference type="Proteomes" id="UP001596408">
    <property type="component" value="Unassembled WGS sequence"/>
</dbReference>
<dbReference type="InterPro" id="IPR050475">
    <property type="entry name" value="Prenyltransferase_related"/>
</dbReference>
<comment type="caution">
    <text evidence="6">The sequence shown here is derived from an EMBL/GenBank/DDBJ whole genome shotgun (WGS) entry which is preliminary data.</text>
</comment>
<evidence type="ECO:0000256" key="3">
    <source>
        <dbReference type="ARBA" id="ARBA00022989"/>
    </source>
</evidence>
<protein>
    <submittedName>
        <fullName evidence="6">Prenyltransferase</fullName>
    </submittedName>
</protein>
<dbReference type="InterPro" id="IPR000537">
    <property type="entry name" value="UbiA_prenyltransferase"/>
</dbReference>
<gene>
    <name evidence="6" type="ORF">ACFQEV_04900</name>
</gene>
<dbReference type="CDD" id="cd13966">
    <property type="entry name" value="PT_UbiA_4"/>
    <property type="match status" value="1"/>
</dbReference>
<keyword evidence="7" id="KW-1185">Reference proteome</keyword>
<evidence type="ECO:0000313" key="6">
    <source>
        <dbReference type="EMBL" id="MFC6824335.1"/>
    </source>
</evidence>
<dbReference type="Gene3D" id="1.20.120.1780">
    <property type="entry name" value="UbiA prenyltransferase"/>
    <property type="match status" value="1"/>
</dbReference>